<keyword evidence="7" id="KW-0408">Iron</keyword>
<dbReference type="GO" id="GO:0016491">
    <property type="term" value="F:oxidoreductase activity"/>
    <property type="evidence" value="ECO:0007669"/>
    <property type="project" value="UniProtKB-KW"/>
</dbReference>
<dbReference type="Gene3D" id="3.10.20.30">
    <property type="match status" value="1"/>
</dbReference>
<dbReference type="PANTHER" id="PTHR47354">
    <property type="entry name" value="NADH OXIDOREDUCTASE HCR"/>
    <property type="match status" value="1"/>
</dbReference>
<dbReference type="CDD" id="cd06214">
    <property type="entry name" value="PA_degradation_oxidoreductase_like"/>
    <property type="match status" value="1"/>
</dbReference>
<dbReference type="EMBL" id="JAANAS010000050">
    <property type="protein sequence ID" value="NGZ90044.1"/>
    <property type="molecule type" value="Genomic_DNA"/>
</dbReference>
<dbReference type="Gene3D" id="3.40.50.80">
    <property type="entry name" value="Nucleotide-binding domain of ferredoxin-NADP reductase (FNR) module"/>
    <property type="match status" value="1"/>
</dbReference>
<feature type="domain" description="2Fe-2S ferredoxin-type" evidence="9">
    <location>
        <begin position="256"/>
        <end position="346"/>
    </location>
</feature>
<name>A0A967AKL2_9FLAO</name>
<dbReference type="Pfam" id="PF00175">
    <property type="entry name" value="NAD_binding_1"/>
    <property type="match status" value="1"/>
</dbReference>
<accession>A0A967AKL2</accession>
<proteinExistence type="predicted"/>
<dbReference type="AlphaFoldDB" id="A0A967AKL2"/>
<evidence type="ECO:0000256" key="3">
    <source>
        <dbReference type="ARBA" id="ARBA00022714"/>
    </source>
</evidence>
<dbReference type="InterPro" id="IPR012675">
    <property type="entry name" value="Beta-grasp_dom_sf"/>
</dbReference>
<keyword evidence="2" id="KW-0285">Flavoprotein</keyword>
<keyword evidence="6" id="KW-0560">Oxidoreductase</keyword>
<dbReference type="Proteomes" id="UP000643701">
    <property type="component" value="Unassembled WGS sequence"/>
</dbReference>
<dbReference type="Pfam" id="PF00111">
    <property type="entry name" value="Fer2"/>
    <property type="match status" value="1"/>
</dbReference>
<dbReference type="InterPro" id="IPR017938">
    <property type="entry name" value="Riboflavin_synthase-like_b-brl"/>
</dbReference>
<dbReference type="PRINTS" id="PR00410">
    <property type="entry name" value="PHEHYDRXLASE"/>
</dbReference>
<dbReference type="Gene3D" id="2.40.30.10">
    <property type="entry name" value="Translation factors"/>
    <property type="match status" value="1"/>
</dbReference>
<reference evidence="11" key="1">
    <citation type="submission" date="2020-03" db="EMBL/GenBank/DDBJ databases">
        <title>Psychroflexus Maritimus sp. nov., isolate from marine sediment.</title>
        <authorList>
            <person name="Zhong Y.-L."/>
        </authorList>
    </citation>
    <scope>NUCLEOTIDE SEQUENCE</scope>
    <source>
        <strain evidence="11">C1</strain>
    </source>
</reference>
<dbReference type="InterPro" id="IPR036010">
    <property type="entry name" value="2Fe-2S_ferredoxin-like_sf"/>
</dbReference>
<evidence type="ECO:0000313" key="12">
    <source>
        <dbReference type="Proteomes" id="UP000643701"/>
    </source>
</evidence>
<evidence type="ECO:0000256" key="6">
    <source>
        <dbReference type="ARBA" id="ARBA00023002"/>
    </source>
</evidence>
<evidence type="ECO:0000256" key="5">
    <source>
        <dbReference type="ARBA" id="ARBA00022827"/>
    </source>
</evidence>
<dbReference type="CDD" id="cd00207">
    <property type="entry name" value="fer2"/>
    <property type="match status" value="1"/>
</dbReference>
<comment type="cofactor">
    <cofactor evidence="1">
        <name>FAD</name>
        <dbReference type="ChEBI" id="CHEBI:57692"/>
    </cofactor>
</comment>
<keyword evidence="4" id="KW-0479">Metal-binding</keyword>
<dbReference type="GO" id="GO:0050660">
    <property type="term" value="F:flavin adenine dinucleotide binding"/>
    <property type="evidence" value="ECO:0007669"/>
    <property type="project" value="TreeGrafter"/>
</dbReference>
<sequence length="346" mass="38779">MNSFQLKIKDKIQLTPKAVKLVFDIPEALINAFSFLPGQYITLKVNVNDEEVRRSYSICSSPDEDLAVAVKAIDNGVFSNYANSMLKVGDEVEVFTPEGTFIMDKDLTNKNYIAFVAGSGITPLMAMIKSFLASTKTGQFVLVYANKTTEETMFLDTLQHLQENNPNQFHLELVYSREKKEGAQFGRIERPLLNFFENNKYKSIDFNQHFLCGPEEMIENLSSVLKENSIPDSKIKYELFFSAKEEQVEEGIDGQTKIKVIVDDEEFEFSMPQKERILDAALAQEIDAPYSCQGGICSSCVAKVKEGEAAMAKNQILTDDEVAEGLILTCQAHPTSSSITIDYDDV</sequence>
<dbReference type="SUPFAM" id="SSF63380">
    <property type="entry name" value="Riboflavin synthase domain-like"/>
    <property type="match status" value="1"/>
</dbReference>
<keyword evidence="8" id="KW-0411">Iron-sulfur</keyword>
<dbReference type="RefSeq" id="WP_166400294.1">
    <property type="nucleotide sequence ID" value="NZ_JAANAS010000050.1"/>
</dbReference>
<dbReference type="PROSITE" id="PS51384">
    <property type="entry name" value="FAD_FR"/>
    <property type="match status" value="1"/>
</dbReference>
<evidence type="ECO:0000259" key="9">
    <source>
        <dbReference type="PROSITE" id="PS51085"/>
    </source>
</evidence>
<dbReference type="SUPFAM" id="SSF52343">
    <property type="entry name" value="Ferredoxin reductase-like, C-terminal NADP-linked domain"/>
    <property type="match status" value="1"/>
</dbReference>
<dbReference type="GO" id="GO:0051537">
    <property type="term" value="F:2 iron, 2 sulfur cluster binding"/>
    <property type="evidence" value="ECO:0007669"/>
    <property type="project" value="UniProtKB-KW"/>
</dbReference>
<dbReference type="PROSITE" id="PS00197">
    <property type="entry name" value="2FE2S_FER_1"/>
    <property type="match status" value="1"/>
</dbReference>
<comment type="caution">
    <text evidence="11">The sequence shown here is derived from an EMBL/GenBank/DDBJ whole genome shotgun (WGS) entry which is preliminary data.</text>
</comment>
<keyword evidence="3" id="KW-0001">2Fe-2S</keyword>
<dbReference type="InterPro" id="IPR050415">
    <property type="entry name" value="MRET"/>
</dbReference>
<dbReference type="InterPro" id="IPR006058">
    <property type="entry name" value="2Fe2S_fd_BS"/>
</dbReference>
<evidence type="ECO:0000259" key="10">
    <source>
        <dbReference type="PROSITE" id="PS51384"/>
    </source>
</evidence>
<dbReference type="InterPro" id="IPR001433">
    <property type="entry name" value="OxRdtase_FAD/NAD-bd"/>
</dbReference>
<evidence type="ECO:0000256" key="8">
    <source>
        <dbReference type="ARBA" id="ARBA00023014"/>
    </source>
</evidence>
<dbReference type="Pfam" id="PF00970">
    <property type="entry name" value="FAD_binding_6"/>
    <property type="match status" value="1"/>
</dbReference>
<keyword evidence="12" id="KW-1185">Reference proteome</keyword>
<evidence type="ECO:0000256" key="4">
    <source>
        <dbReference type="ARBA" id="ARBA00022723"/>
    </source>
</evidence>
<evidence type="ECO:0000256" key="1">
    <source>
        <dbReference type="ARBA" id="ARBA00001974"/>
    </source>
</evidence>
<dbReference type="InterPro" id="IPR039261">
    <property type="entry name" value="FNR_nucleotide-bd"/>
</dbReference>
<evidence type="ECO:0000313" key="11">
    <source>
        <dbReference type="EMBL" id="NGZ90044.1"/>
    </source>
</evidence>
<feature type="domain" description="FAD-binding FR-type" evidence="10">
    <location>
        <begin position="1"/>
        <end position="104"/>
    </location>
</feature>
<dbReference type="PROSITE" id="PS51085">
    <property type="entry name" value="2FE2S_FER_2"/>
    <property type="match status" value="1"/>
</dbReference>
<dbReference type="InterPro" id="IPR017927">
    <property type="entry name" value="FAD-bd_FR_type"/>
</dbReference>
<evidence type="ECO:0000256" key="2">
    <source>
        <dbReference type="ARBA" id="ARBA00022630"/>
    </source>
</evidence>
<dbReference type="PANTHER" id="PTHR47354:SF8">
    <property type="entry name" value="1,2-PHENYLACETYL-COA EPOXIDASE, SUBUNIT E"/>
    <property type="match status" value="1"/>
</dbReference>
<organism evidence="11 12">
    <name type="scientific">Psychroflexus maritimus</name>
    <dbReference type="NCBI Taxonomy" id="2714865"/>
    <lineage>
        <taxon>Bacteria</taxon>
        <taxon>Pseudomonadati</taxon>
        <taxon>Bacteroidota</taxon>
        <taxon>Flavobacteriia</taxon>
        <taxon>Flavobacteriales</taxon>
        <taxon>Flavobacteriaceae</taxon>
        <taxon>Psychroflexus</taxon>
    </lineage>
</organism>
<gene>
    <name evidence="11" type="ORF">G7034_07255</name>
</gene>
<dbReference type="InterPro" id="IPR001041">
    <property type="entry name" value="2Fe-2S_ferredoxin-type"/>
</dbReference>
<dbReference type="GO" id="GO:0046872">
    <property type="term" value="F:metal ion binding"/>
    <property type="evidence" value="ECO:0007669"/>
    <property type="project" value="UniProtKB-KW"/>
</dbReference>
<keyword evidence="5" id="KW-0274">FAD</keyword>
<dbReference type="InterPro" id="IPR008333">
    <property type="entry name" value="Cbr1-like_FAD-bd_dom"/>
</dbReference>
<protein>
    <submittedName>
        <fullName evidence="11">2Fe-2S iron-sulfur cluster binding domain-containing protein</fullName>
    </submittedName>
</protein>
<dbReference type="SUPFAM" id="SSF54292">
    <property type="entry name" value="2Fe-2S ferredoxin-like"/>
    <property type="match status" value="1"/>
</dbReference>
<evidence type="ECO:0000256" key="7">
    <source>
        <dbReference type="ARBA" id="ARBA00023004"/>
    </source>
</evidence>